<dbReference type="Proteomes" id="UP000549394">
    <property type="component" value="Unassembled WGS sequence"/>
</dbReference>
<dbReference type="Gene3D" id="3.30.40.10">
    <property type="entry name" value="Zinc/RING finger domain, C3HC4 (zinc finger)"/>
    <property type="match status" value="1"/>
</dbReference>
<reference evidence="6 7" key="1">
    <citation type="submission" date="2020-08" db="EMBL/GenBank/DDBJ databases">
        <authorList>
            <person name="Hejnol A."/>
        </authorList>
    </citation>
    <scope>NUCLEOTIDE SEQUENCE [LARGE SCALE GENOMIC DNA]</scope>
</reference>
<organism evidence="6 7">
    <name type="scientific">Dimorphilus gyrociliatus</name>
    <dbReference type="NCBI Taxonomy" id="2664684"/>
    <lineage>
        <taxon>Eukaryota</taxon>
        <taxon>Metazoa</taxon>
        <taxon>Spiralia</taxon>
        <taxon>Lophotrochozoa</taxon>
        <taxon>Annelida</taxon>
        <taxon>Polychaeta</taxon>
        <taxon>Polychaeta incertae sedis</taxon>
        <taxon>Dinophilidae</taxon>
        <taxon>Dimorphilus</taxon>
    </lineage>
</organism>
<gene>
    <name evidence="6" type="ORF">DGYR_LOCUS3465</name>
</gene>
<evidence type="ECO:0000313" key="7">
    <source>
        <dbReference type="Proteomes" id="UP000549394"/>
    </source>
</evidence>
<proteinExistence type="predicted"/>
<evidence type="ECO:0000259" key="5">
    <source>
        <dbReference type="PROSITE" id="PS50089"/>
    </source>
</evidence>
<evidence type="ECO:0000256" key="1">
    <source>
        <dbReference type="ARBA" id="ARBA00022723"/>
    </source>
</evidence>
<accession>A0A7I8VHA1</accession>
<comment type="caution">
    <text evidence="6">The sequence shown here is derived from an EMBL/GenBank/DDBJ whole genome shotgun (WGS) entry which is preliminary data.</text>
</comment>
<evidence type="ECO:0000256" key="2">
    <source>
        <dbReference type="ARBA" id="ARBA00022771"/>
    </source>
</evidence>
<dbReference type="Pfam" id="PF00097">
    <property type="entry name" value="zf-C3HC4"/>
    <property type="match status" value="1"/>
</dbReference>
<dbReference type="InterPro" id="IPR017907">
    <property type="entry name" value="Znf_RING_CS"/>
</dbReference>
<dbReference type="SMART" id="SM00184">
    <property type="entry name" value="RING"/>
    <property type="match status" value="1"/>
</dbReference>
<feature type="domain" description="RING-type" evidence="5">
    <location>
        <begin position="25"/>
        <end position="68"/>
    </location>
</feature>
<dbReference type="InterPro" id="IPR018957">
    <property type="entry name" value="Znf_C3HC4_RING-type"/>
</dbReference>
<evidence type="ECO:0000313" key="6">
    <source>
        <dbReference type="EMBL" id="CAD5114638.1"/>
    </source>
</evidence>
<keyword evidence="1" id="KW-0479">Metal-binding</keyword>
<keyword evidence="2 4" id="KW-0863">Zinc-finger</keyword>
<keyword evidence="3" id="KW-0862">Zinc</keyword>
<dbReference type="GO" id="GO:0008270">
    <property type="term" value="F:zinc ion binding"/>
    <property type="evidence" value="ECO:0007669"/>
    <property type="project" value="UniProtKB-KW"/>
</dbReference>
<evidence type="ECO:0000256" key="4">
    <source>
        <dbReference type="PROSITE-ProRule" id="PRU00175"/>
    </source>
</evidence>
<dbReference type="PROSITE" id="PS00518">
    <property type="entry name" value="ZF_RING_1"/>
    <property type="match status" value="1"/>
</dbReference>
<sequence length="284" mass="32373">MMSTKKEDLNSKSLDHLVSTEALLCKICCIPWVERDPRVLSCQHIFCFSCLLEMYGGRVSPTITCPSCGMDHFAENGVAKLPKSIIQDSISTISVEKSSCKKHNKERILPPIVCLTCKALNLCHDCIDKDHTNSLCKIVSEGKLLDQSKAIRQKFKNELENYRNTVKVDVAKIQSSLREVECKCRIIVDKSIADCNISIDDYEEAMTRNFKSIQDILNDVFIDDDQLFGRLVSDSVRKVNFEQNPSFAIDTKVYEELIKYTDKNNGLNILKKILNIFRKSNYNN</sequence>
<protein>
    <submittedName>
        <fullName evidence="6">DgyrCDS3695</fullName>
    </submittedName>
</protein>
<dbReference type="SUPFAM" id="SSF57850">
    <property type="entry name" value="RING/U-box"/>
    <property type="match status" value="1"/>
</dbReference>
<keyword evidence="7" id="KW-1185">Reference proteome</keyword>
<dbReference type="AlphaFoldDB" id="A0A7I8VHA1"/>
<dbReference type="PROSITE" id="PS50089">
    <property type="entry name" value="ZF_RING_2"/>
    <property type="match status" value="1"/>
</dbReference>
<dbReference type="InterPro" id="IPR001841">
    <property type="entry name" value="Znf_RING"/>
</dbReference>
<name>A0A7I8VHA1_9ANNE</name>
<dbReference type="EMBL" id="CAJFCJ010000005">
    <property type="protein sequence ID" value="CAD5114638.1"/>
    <property type="molecule type" value="Genomic_DNA"/>
</dbReference>
<dbReference type="OrthoDB" id="111250at2759"/>
<evidence type="ECO:0000256" key="3">
    <source>
        <dbReference type="ARBA" id="ARBA00022833"/>
    </source>
</evidence>
<dbReference type="InterPro" id="IPR013083">
    <property type="entry name" value="Znf_RING/FYVE/PHD"/>
</dbReference>